<protein>
    <submittedName>
        <fullName evidence="1">Uncharacterized protein</fullName>
    </submittedName>
</protein>
<gene>
    <name evidence="1" type="ORF">FHR33_001608</name>
</gene>
<sequence length="285" mass="32171">MAFRREDEPPPWLSSADEHGLIGPAERRWIDSSMAWFVRQFGKDIALGDVALPTPEFFHFLSVPTGAEEALNALVSRARRLMAVDVSDIRVRLFTAEEHTSEATTVGHYDTEDGHHVIGIDRRQLADRTVLTAIVAHELCHVRLLGEGRISWEREDHERLTDLLTVYLGFGVFTANAAMRFARAARGWQIMPRGYLSDELLNGASSDLSSRRLGYLTQQEFGYALARYCWLRGERRPSWAAYLGPGARAALTRALSHLAHDADDQEFRKPAPEIALNNGWFLPFK</sequence>
<dbReference type="RefSeq" id="WP_183645314.1">
    <property type="nucleotide sequence ID" value="NZ_JACIBV010000001.1"/>
</dbReference>
<name>A0A7W5Y652_9ACTN</name>
<dbReference type="Proteomes" id="UP000579945">
    <property type="component" value="Unassembled WGS sequence"/>
</dbReference>
<keyword evidence="2" id="KW-1185">Reference proteome</keyword>
<reference evidence="1 2" key="1">
    <citation type="submission" date="2020-08" db="EMBL/GenBank/DDBJ databases">
        <title>Sequencing the genomes of 1000 actinobacteria strains.</title>
        <authorList>
            <person name="Klenk H.-P."/>
        </authorList>
    </citation>
    <scope>NUCLEOTIDE SEQUENCE [LARGE SCALE GENOMIC DNA]</scope>
    <source>
        <strain evidence="1 2">DSM 44320</strain>
    </source>
</reference>
<dbReference type="GeneID" id="95388158"/>
<evidence type="ECO:0000313" key="1">
    <source>
        <dbReference type="EMBL" id="MBB3725748.1"/>
    </source>
</evidence>
<proteinExistence type="predicted"/>
<dbReference type="AlphaFoldDB" id="A0A7W5Y652"/>
<accession>A0A7W5Y652</accession>
<comment type="caution">
    <text evidence="1">The sequence shown here is derived from an EMBL/GenBank/DDBJ whole genome shotgun (WGS) entry which is preliminary data.</text>
</comment>
<dbReference type="EMBL" id="JACIBV010000001">
    <property type="protein sequence ID" value="MBB3725748.1"/>
    <property type="molecule type" value="Genomic_DNA"/>
</dbReference>
<organism evidence="1 2">
    <name type="scientific">Nonomuraea dietziae</name>
    <dbReference type="NCBI Taxonomy" id="65515"/>
    <lineage>
        <taxon>Bacteria</taxon>
        <taxon>Bacillati</taxon>
        <taxon>Actinomycetota</taxon>
        <taxon>Actinomycetes</taxon>
        <taxon>Streptosporangiales</taxon>
        <taxon>Streptosporangiaceae</taxon>
        <taxon>Nonomuraea</taxon>
    </lineage>
</organism>
<evidence type="ECO:0000313" key="2">
    <source>
        <dbReference type="Proteomes" id="UP000579945"/>
    </source>
</evidence>